<evidence type="ECO:0000256" key="3">
    <source>
        <dbReference type="HAMAP-Rule" id="MF_00023"/>
    </source>
</evidence>
<dbReference type="InterPro" id="IPR000037">
    <property type="entry name" value="SsrA-bd_prot"/>
</dbReference>
<dbReference type="OrthoDB" id="9805462at2"/>
<feature type="compositionally biased region" description="Basic and acidic residues" evidence="4">
    <location>
        <begin position="137"/>
        <end position="152"/>
    </location>
</feature>
<dbReference type="GO" id="GO:0070930">
    <property type="term" value="P:trans-translation-dependent protein tagging"/>
    <property type="evidence" value="ECO:0007669"/>
    <property type="project" value="TreeGrafter"/>
</dbReference>
<dbReference type="PATRIC" id="fig|1590043.3.peg.1069"/>
<dbReference type="HAMAP" id="MF_00023">
    <property type="entry name" value="SmpB"/>
    <property type="match status" value="1"/>
</dbReference>
<keyword evidence="2 3" id="KW-0694">RNA-binding</keyword>
<dbReference type="Gene3D" id="2.40.280.10">
    <property type="match status" value="1"/>
</dbReference>
<sequence length="158" mass="18095">MSKKKPSNDNSRIAETRKARHEYSIEETFEAGVVLQGWEVKSLRAGKGGIADSYVIIKGGEAWLLGAQITPLLSASTHIHPEQGRTRKLLLNKKELRRLIGAVERKGYTIVALNMYWKNSFVKINIGVAKGKKLHDKRQTEKEKDWQREKQRLMSLKR</sequence>
<reference evidence="5" key="1">
    <citation type="submission" date="2015-09" db="EMBL/GenBank/DDBJ databases">
        <title>Draft Genome Sequences of Two Novel Amoeba-resistant Intranuclear Bacteria, Candidatus Berkiella cookevillensis and Candidatus Berkiella aquae.</title>
        <authorList>
            <person name="Mehari Y.T."/>
            <person name="Arivett B.A."/>
            <person name="Farone A.L."/>
            <person name="Gunderson J.H."/>
            <person name="Farone M.B."/>
        </authorList>
    </citation>
    <scope>NUCLEOTIDE SEQUENCE [LARGE SCALE GENOMIC DNA]</scope>
    <source>
        <strain evidence="5">HT99</strain>
    </source>
</reference>
<comment type="function">
    <text evidence="3">Required for rescue of stalled ribosomes mediated by trans-translation. Binds to transfer-messenger RNA (tmRNA), required for stable association of tmRNA with ribosomes. tmRNA and SmpB together mimic tRNA shape, replacing the anticodon stem-loop with SmpB. tmRNA is encoded by the ssrA gene; the 2 termini fold to resemble tRNA(Ala) and it encodes a 'tag peptide', a short internal open reading frame. During trans-translation Ala-aminoacylated tmRNA acts like a tRNA, entering the A-site of stalled ribosomes, displacing the stalled mRNA. The ribosome then switches to translate the ORF on the tmRNA; the nascent peptide is terminated with the 'tag peptide' encoded by the tmRNA and targeted for degradation. The ribosome is freed to recommence translation, which seems to be the essential function of trans-translation.</text>
</comment>
<dbReference type="STRING" id="295108.HT99x_01059"/>
<evidence type="ECO:0000256" key="2">
    <source>
        <dbReference type="ARBA" id="ARBA00022884"/>
    </source>
</evidence>
<evidence type="ECO:0000313" key="5">
    <source>
        <dbReference type="EMBL" id="KRG21866.1"/>
    </source>
</evidence>
<dbReference type="InterPro" id="IPR023620">
    <property type="entry name" value="SmpB"/>
</dbReference>
<accession>A0A0Q9YWG9</accession>
<proteinExistence type="inferred from homology"/>
<dbReference type="CDD" id="cd09294">
    <property type="entry name" value="SmpB"/>
    <property type="match status" value="1"/>
</dbReference>
<dbReference type="GO" id="GO:0070929">
    <property type="term" value="P:trans-translation"/>
    <property type="evidence" value="ECO:0007669"/>
    <property type="project" value="UniProtKB-UniRule"/>
</dbReference>
<dbReference type="SUPFAM" id="SSF74982">
    <property type="entry name" value="Small protein B (SmpB)"/>
    <property type="match status" value="1"/>
</dbReference>
<dbReference type="PANTHER" id="PTHR30308">
    <property type="entry name" value="TMRNA-BINDING COMPONENT OF TRANS-TRANSLATION TAGGING COMPLEX"/>
    <property type="match status" value="1"/>
</dbReference>
<dbReference type="EMBL" id="LKAJ01000003">
    <property type="protein sequence ID" value="KRG21866.1"/>
    <property type="molecule type" value="Genomic_DNA"/>
</dbReference>
<dbReference type="InterPro" id="IPR020081">
    <property type="entry name" value="SsrA-bd_prot_CS"/>
</dbReference>
<comment type="caution">
    <text evidence="5">The sequence shown here is derived from an EMBL/GenBank/DDBJ whole genome shotgun (WGS) entry which is preliminary data.</text>
</comment>
<dbReference type="Pfam" id="PF01668">
    <property type="entry name" value="SmpB"/>
    <property type="match status" value="1"/>
</dbReference>
<dbReference type="GO" id="GO:0003723">
    <property type="term" value="F:RNA binding"/>
    <property type="evidence" value="ECO:0007669"/>
    <property type="project" value="UniProtKB-UniRule"/>
</dbReference>
<dbReference type="AlphaFoldDB" id="A0A0Q9YWG9"/>
<feature type="region of interest" description="Disordered" evidence="4">
    <location>
        <begin position="133"/>
        <end position="158"/>
    </location>
</feature>
<name>A0A0Q9YWG9_9GAMM</name>
<comment type="similarity">
    <text evidence="3">Belongs to the SmpB family.</text>
</comment>
<comment type="subcellular location">
    <subcellularLocation>
        <location evidence="3">Cytoplasm</location>
    </subcellularLocation>
    <text evidence="3">The tmRNA-SmpB complex associates with stalled 70S ribosomes.</text>
</comment>
<dbReference type="PROSITE" id="PS01317">
    <property type="entry name" value="SSRP"/>
    <property type="match status" value="1"/>
</dbReference>
<evidence type="ECO:0000256" key="1">
    <source>
        <dbReference type="ARBA" id="ARBA00022490"/>
    </source>
</evidence>
<dbReference type="GO" id="GO:0005829">
    <property type="term" value="C:cytosol"/>
    <property type="evidence" value="ECO:0007669"/>
    <property type="project" value="TreeGrafter"/>
</dbReference>
<keyword evidence="1 3" id="KW-0963">Cytoplasm</keyword>
<protein>
    <recommendedName>
        <fullName evidence="3">SsrA-binding protein</fullName>
    </recommendedName>
    <alternativeName>
        <fullName evidence="3">Small protein B</fullName>
    </alternativeName>
</protein>
<dbReference type="PANTHER" id="PTHR30308:SF2">
    <property type="entry name" value="SSRA-BINDING PROTEIN"/>
    <property type="match status" value="1"/>
</dbReference>
<dbReference type="NCBIfam" id="TIGR00086">
    <property type="entry name" value="smpB"/>
    <property type="match status" value="1"/>
</dbReference>
<organism evidence="5">
    <name type="scientific">Candidatus Berkiella aquae</name>
    <dbReference type="NCBI Taxonomy" id="295108"/>
    <lineage>
        <taxon>Bacteria</taxon>
        <taxon>Pseudomonadati</taxon>
        <taxon>Pseudomonadota</taxon>
        <taxon>Gammaproteobacteria</taxon>
        <taxon>Candidatus Berkiellales</taxon>
        <taxon>Candidatus Berkiellaceae</taxon>
        <taxon>Candidatus Berkiella</taxon>
    </lineage>
</organism>
<evidence type="ECO:0000256" key="4">
    <source>
        <dbReference type="SAM" id="MobiDB-lite"/>
    </source>
</evidence>
<gene>
    <name evidence="3 5" type="primary">smpB</name>
    <name evidence="5" type="ORF">HT99x_01059</name>
</gene>
<dbReference type="NCBIfam" id="NF003843">
    <property type="entry name" value="PRK05422.1"/>
    <property type="match status" value="1"/>
</dbReference>